<dbReference type="AlphaFoldDB" id="A0A7U2HX55"/>
<evidence type="ECO:0000313" key="2">
    <source>
        <dbReference type="Proteomes" id="UP000663193"/>
    </source>
</evidence>
<sequence length="100" mass="11688">MFYYFSRGLAGYPFAFSKRSCSRRPLPRELSFPLSFIPTRMFYDPEELKQCSHMFSGQSKNHHATTYHRPTCLDTPSTIRQPSLLQNARPYSVHILPQTD</sequence>
<dbReference type="VEuPathDB" id="FungiDB:JI435_028790"/>
<gene>
    <name evidence="1" type="ORF">JI435_028790</name>
</gene>
<dbReference type="Proteomes" id="UP000663193">
    <property type="component" value="Chromosome 5"/>
</dbReference>
<organism evidence="1 2">
    <name type="scientific">Phaeosphaeria nodorum (strain SN15 / ATCC MYA-4574 / FGSC 10173)</name>
    <name type="common">Glume blotch fungus</name>
    <name type="synonym">Parastagonospora nodorum</name>
    <dbReference type="NCBI Taxonomy" id="321614"/>
    <lineage>
        <taxon>Eukaryota</taxon>
        <taxon>Fungi</taxon>
        <taxon>Dikarya</taxon>
        <taxon>Ascomycota</taxon>
        <taxon>Pezizomycotina</taxon>
        <taxon>Dothideomycetes</taxon>
        <taxon>Pleosporomycetidae</taxon>
        <taxon>Pleosporales</taxon>
        <taxon>Pleosporineae</taxon>
        <taxon>Phaeosphaeriaceae</taxon>
        <taxon>Parastagonospora</taxon>
    </lineage>
</organism>
<reference evidence="2" key="1">
    <citation type="journal article" date="2021" name="BMC Genomics">
        <title>Chromosome-level genome assembly and manually-curated proteome of model necrotroph Parastagonospora nodorum Sn15 reveals a genome-wide trove of candidate effector homologs, and redundancy of virulence-related functions within an accessory chromosome.</title>
        <authorList>
            <person name="Bertazzoni S."/>
            <person name="Jones D.A.B."/>
            <person name="Phan H.T."/>
            <person name="Tan K.-C."/>
            <person name="Hane J.K."/>
        </authorList>
    </citation>
    <scope>NUCLEOTIDE SEQUENCE [LARGE SCALE GENOMIC DNA]</scope>
    <source>
        <strain evidence="2">SN15 / ATCC MYA-4574 / FGSC 10173)</strain>
    </source>
</reference>
<name>A0A7U2HX55_PHANO</name>
<evidence type="ECO:0000313" key="1">
    <source>
        <dbReference type="EMBL" id="QRC95160.1"/>
    </source>
</evidence>
<dbReference type="EMBL" id="CP069027">
    <property type="protein sequence ID" value="QRC95160.1"/>
    <property type="molecule type" value="Genomic_DNA"/>
</dbReference>
<dbReference type="OrthoDB" id="10596513at2759"/>
<keyword evidence="2" id="KW-1185">Reference proteome</keyword>
<protein>
    <submittedName>
        <fullName evidence="1">Uncharacterized protein</fullName>
    </submittedName>
</protein>
<accession>A0A7U2HX55</accession>
<proteinExistence type="predicted"/>